<proteinExistence type="predicted"/>
<feature type="compositionally biased region" description="Basic and acidic residues" evidence="1">
    <location>
        <begin position="262"/>
        <end position="275"/>
    </location>
</feature>
<reference evidence="2" key="1">
    <citation type="submission" date="2013-12" db="EMBL/GenBank/DDBJ databases">
        <title>The Genome Sequence of Aphanomyces invadans NJM9701.</title>
        <authorList>
            <consortium name="The Broad Institute Genomics Platform"/>
            <person name="Russ C."/>
            <person name="Tyler B."/>
            <person name="van West P."/>
            <person name="Dieguez-Uribeondo J."/>
            <person name="Young S.K."/>
            <person name="Zeng Q."/>
            <person name="Gargeya S."/>
            <person name="Fitzgerald M."/>
            <person name="Abouelleil A."/>
            <person name="Alvarado L."/>
            <person name="Chapman S.B."/>
            <person name="Gainer-Dewar J."/>
            <person name="Goldberg J."/>
            <person name="Griggs A."/>
            <person name="Gujja S."/>
            <person name="Hansen M."/>
            <person name="Howarth C."/>
            <person name="Imamovic A."/>
            <person name="Ireland A."/>
            <person name="Larimer J."/>
            <person name="McCowan C."/>
            <person name="Murphy C."/>
            <person name="Pearson M."/>
            <person name="Poon T.W."/>
            <person name="Priest M."/>
            <person name="Roberts A."/>
            <person name="Saif S."/>
            <person name="Shea T."/>
            <person name="Sykes S."/>
            <person name="Wortman J."/>
            <person name="Nusbaum C."/>
            <person name="Birren B."/>
        </authorList>
    </citation>
    <scope>NUCLEOTIDE SEQUENCE [LARGE SCALE GENOMIC DNA]</scope>
    <source>
        <strain evidence="2">NJM9701</strain>
    </source>
</reference>
<dbReference type="VEuPathDB" id="FungiDB:H310_10087"/>
<dbReference type="RefSeq" id="XP_008874560.1">
    <property type="nucleotide sequence ID" value="XM_008876338.1"/>
</dbReference>
<dbReference type="AlphaFoldDB" id="A0A024TTW6"/>
<feature type="region of interest" description="Disordered" evidence="1">
    <location>
        <begin position="403"/>
        <end position="424"/>
    </location>
</feature>
<dbReference type="EMBL" id="KI913975">
    <property type="protein sequence ID" value="ETV96782.1"/>
    <property type="molecule type" value="Genomic_DNA"/>
</dbReference>
<feature type="region of interest" description="Disordered" evidence="1">
    <location>
        <begin position="262"/>
        <end position="292"/>
    </location>
</feature>
<organism evidence="2">
    <name type="scientific">Aphanomyces invadans</name>
    <dbReference type="NCBI Taxonomy" id="157072"/>
    <lineage>
        <taxon>Eukaryota</taxon>
        <taxon>Sar</taxon>
        <taxon>Stramenopiles</taxon>
        <taxon>Oomycota</taxon>
        <taxon>Saprolegniomycetes</taxon>
        <taxon>Saprolegniales</taxon>
        <taxon>Verrucalvaceae</taxon>
        <taxon>Aphanomyces</taxon>
    </lineage>
</organism>
<feature type="compositionally biased region" description="Acidic residues" evidence="1">
    <location>
        <begin position="54"/>
        <end position="63"/>
    </location>
</feature>
<feature type="region of interest" description="Disordered" evidence="1">
    <location>
        <begin position="48"/>
        <end position="198"/>
    </location>
</feature>
<dbReference type="GeneID" id="20087137"/>
<name>A0A024TTW6_9STRA</name>
<protein>
    <submittedName>
        <fullName evidence="2">Uncharacterized protein</fullName>
    </submittedName>
</protein>
<evidence type="ECO:0000313" key="2">
    <source>
        <dbReference type="EMBL" id="ETV96782.1"/>
    </source>
</evidence>
<accession>A0A024TTW6</accession>
<evidence type="ECO:0000256" key="1">
    <source>
        <dbReference type="SAM" id="MobiDB-lite"/>
    </source>
</evidence>
<gene>
    <name evidence="2" type="ORF">H310_10087</name>
</gene>
<feature type="region of interest" description="Disordered" evidence="1">
    <location>
        <begin position="454"/>
        <end position="473"/>
    </location>
</feature>
<sequence length="598" mass="64534">MFQLADLWVESLEPADYVAFLDNIVASIFVMDGDGRRRLRDATDIECIQQPDDYSSDGDDEDERQAPGTRQIQSDKSAALPPTRDVELATQDRIPAPLTTLTESKKHPSSTAKPAATTIMKRSGARASAPTSTLSRSRPTRVKPSGTTASDARPAKPEHPPTSRNGSMPPRLPAPPDASPHDPNQPLSSFTNRAKDEVVAPACRGVGADHHHDTVATNTLVPNQPNQPHHSKVDAFHADNQAAGSPDKHAISVRLVRFDSARDKVKQRPAEDHHVAARRARNGHPKSPPQVLPSIEKSLETMRAGRNSFLQSALPHATAVASDQQPCHHDVLDDIGPWQSERIPQPGRAVVDETNQANTIRVQIQPTRRSKNEALPPPPGLLPVDDGNFPNKMRGGAVVIQSKASPTEGDASGDGCNSTASTSPPKASAIVVGFNLTIPRTAQVSRLRGTVAPVARKGSPPVRGSHYHHGQLDDGEEFSRIPCVLTTSLVRGDSPPCTCNGALTRLASTHSLPCFRGYSPAPCGVHRAHGTQSVPQLAHGPDAAAFLTINRRECTLERGQSSEKHVPNRIGMLKRKQKIHHTQNVSARLMDNTIVWDD</sequence>